<organism evidence="4 5">
    <name type="scientific">Nocardioides luteus</name>
    <dbReference type="NCBI Taxonomy" id="1844"/>
    <lineage>
        <taxon>Bacteria</taxon>
        <taxon>Bacillati</taxon>
        <taxon>Actinomycetota</taxon>
        <taxon>Actinomycetes</taxon>
        <taxon>Propionibacteriales</taxon>
        <taxon>Nocardioidaceae</taxon>
        <taxon>Nocardioides</taxon>
    </lineage>
</organism>
<comment type="caution">
    <text evidence="4">The sequence shown here is derived from an EMBL/GenBank/DDBJ whole genome shotgun (WGS) entry which is preliminary data.</text>
</comment>
<dbReference type="RefSeq" id="WP_189117871.1">
    <property type="nucleotide sequence ID" value="NZ_BMRK01000004.1"/>
</dbReference>
<dbReference type="Gene3D" id="3.10.450.30">
    <property type="entry name" value="Microbial ribonucleases"/>
    <property type="match status" value="1"/>
</dbReference>
<dbReference type="InterPro" id="IPR022385">
    <property type="entry name" value="Rhs_assc_core"/>
</dbReference>
<keyword evidence="1" id="KW-0540">Nuclease</keyword>
<feature type="region of interest" description="Disordered" evidence="3">
    <location>
        <begin position="245"/>
        <end position="284"/>
    </location>
</feature>
<keyword evidence="2" id="KW-0378">Hydrolase</keyword>
<dbReference type="InterPro" id="IPR016191">
    <property type="entry name" value="Ribonuclease/ribotoxin"/>
</dbReference>
<dbReference type="InterPro" id="IPR050708">
    <property type="entry name" value="T6SS_VgrG/RHS"/>
</dbReference>
<dbReference type="PANTHER" id="PTHR32305">
    <property type="match status" value="1"/>
</dbReference>
<evidence type="ECO:0000313" key="5">
    <source>
        <dbReference type="Proteomes" id="UP001142292"/>
    </source>
</evidence>
<gene>
    <name evidence="4" type="ORF">GCM10017579_14710</name>
</gene>
<accession>A0ABQ5STI9</accession>
<evidence type="ECO:0000256" key="2">
    <source>
        <dbReference type="ARBA" id="ARBA00022801"/>
    </source>
</evidence>
<reference evidence="4" key="2">
    <citation type="submission" date="2023-01" db="EMBL/GenBank/DDBJ databases">
        <authorList>
            <person name="Sun Q."/>
            <person name="Evtushenko L."/>
        </authorList>
    </citation>
    <scope>NUCLEOTIDE SEQUENCE</scope>
    <source>
        <strain evidence="4">VKM Ac-1246</strain>
    </source>
</reference>
<feature type="compositionally biased region" description="Acidic residues" evidence="3">
    <location>
        <begin position="271"/>
        <end position="281"/>
    </location>
</feature>
<evidence type="ECO:0000256" key="1">
    <source>
        <dbReference type="ARBA" id="ARBA00022722"/>
    </source>
</evidence>
<evidence type="ECO:0000256" key="3">
    <source>
        <dbReference type="SAM" id="MobiDB-lite"/>
    </source>
</evidence>
<proteinExistence type="predicted"/>
<dbReference type="NCBIfam" id="TIGR03696">
    <property type="entry name" value="Rhs_assc_core"/>
    <property type="match status" value="1"/>
</dbReference>
<keyword evidence="5" id="KW-1185">Reference proteome</keyword>
<dbReference type="Proteomes" id="UP001142292">
    <property type="component" value="Unassembled WGS sequence"/>
</dbReference>
<dbReference type="Gene3D" id="2.180.10.10">
    <property type="entry name" value="RHS repeat-associated core"/>
    <property type="match status" value="1"/>
</dbReference>
<name>A0ABQ5STI9_9ACTN</name>
<dbReference type="EMBL" id="BSEL01000004">
    <property type="protein sequence ID" value="GLJ67435.1"/>
    <property type="molecule type" value="Genomic_DNA"/>
</dbReference>
<reference evidence="4" key="1">
    <citation type="journal article" date="2014" name="Int. J. Syst. Evol. Microbiol.">
        <title>Complete genome of a new Firmicutes species belonging to the dominant human colonic microbiota ('Ruminococcus bicirculans') reveals two chromosomes and a selective capacity to utilize plant glucans.</title>
        <authorList>
            <consortium name="NISC Comparative Sequencing Program"/>
            <person name="Wegmann U."/>
            <person name="Louis P."/>
            <person name="Goesmann A."/>
            <person name="Henrissat B."/>
            <person name="Duncan S.H."/>
            <person name="Flint H.J."/>
        </authorList>
    </citation>
    <scope>NUCLEOTIDE SEQUENCE</scope>
    <source>
        <strain evidence="4">VKM Ac-1246</strain>
    </source>
</reference>
<dbReference type="PANTHER" id="PTHR32305:SF17">
    <property type="entry name" value="TRNA NUCLEASE WAPA"/>
    <property type="match status" value="1"/>
</dbReference>
<evidence type="ECO:0000313" key="4">
    <source>
        <dbReference type="EMBL" id="GLJ67435.1"/>
    </source>
</evidence>
<sequence>MGLYSKALSATEIAAIHDVARTAEGAAARRSVAQSMCWDREGRLVKTLTAGETCADGVVDELGEAEYVYSGSGERIIRADAEAVTIYLPGGQEVTIPRDETRNVSAHRYYAFNGETIAVRDQRGLGGVTSLVNDHHGTSIVSISNTTWTPASIAKHYTDPFGAARGAEVAATVGDRDANGSPGDRGFLGKPSDTTGLTQVGARYYDVDTGTFVSPDPLLDPTEPRHFSAYAYSLQDPINYSDASGLGPIGIDGEPCPSCDSRVTQPPASTDNDDDSDDSESSGDSIVDAVDEQMEDEFGYTPEEIQFFKEWVFDYSGCDASPEKCASGFDPFKKFGKFKLRWPLGKKRKNNNSAPEYHVGDVLGDTSKLKGWIPKSIPKNAQYAIDDIAKSGVDASQGRAGTHGFAGPLVPEIFGNDGRNGAYVLPRTTPGGDAITYQERGVWQSLDNPEPGGERIVTGSDGSIYYSATHYQTYIVGATGR</sequence>
<dbReference type="SUPFAM" id="SSF53933">
    <property type="entry name" value="Microbial ribonucleases"/>
    <property type="match status" value="1"/>
</dbReference>
<protein>
    <submittedName>
        <fullName evidence="4">Uncharacterized protein</fullName>
    </submittedName>
</protein>